<keyword evidence="3 10" id="KW-0813">Transport</keyword>
<feature type="domain" description="NolW-like" evidence="14">
    <location>
        <begin position="123"/>
        <end position="181"/>
    </location>
</feature>
<evidence type="ECO:0000313" key="17">
    <source>
        <dbReference type="Proteomes" id="UP000253918"/>
    </source>
</evidence>
<evidence type="ECO:0000256" key="11">
    <source>
        <dbReference type="SAM" id="MobiDB-lite"/>
    </source>
</evidence>
<comment type="subcellular location">
    <subcellularLocation>
        <location evidence="1 10">Cell outer membrane</location>
    </subcellularLocation>
</comment>
<feature type="domain" description="NolW-like" evidence="14">
    <location>
        <begin position="185"/>
        <end position="258"/>
    </location>
</feature>
<dbReference type="EMBL" id="QQNB01000002">
    <property type="protein sequence ID" value="RDE05155.1"/>
    <property type="molecule type" value="Genomic_DNA"/>
</dbReference>
<evidence type="ECO:0000256" key="6">
    <source>
        <dbReference type="ARBA" id="ARBA00022729"/>
    </source>
</evidence>
<keyword evidence="9" id="KW-0998">Cell outer membrane</keyword>
<evidence type="ECO:0000256" key="3">
    <source>
        <dbReference type="ARBA" id="ARBA00022448"/>
    </source>
</evidence>
<dbReference type="PRINTS" id="PR00811">
    <property type="entry name" value="BCTERIALGSPD"/>
</dbReference>
<dbReference type="Proteomes" id="UP000253918">
    <property type="component" value="Unassembled WGS sequence"/>
</dbReference>
<keyword evidence="5" id="KW-0812">Transmembrane</keyword>
<feature type="chain" id="PRO_5017075007" evidence="12">
    <location>
        <begin position="20"/>
        <end position="744"/>
    </location>
</feature>
<evidence type="ECO:0000256" key="10">
    <source>
        <dbReference type="RuleBase" id="RU004004"/>
    </source>
</evidence>
<evidence type="ECO:0000256" key="4">
    <source>
        <dbReference type="ARBA" id="ARBA00022452"/>
    </source>
</evidence>
<dbReference type="OrthoDB" id="9775455at2"/>
<feature type="domain" description="NolW-like" evidence="14">
    <location>
        <begin position="265"/>
        <end position="388"/>
    </location>
</feature>
<feature type="signal peptide" evidence="12">
    <location>
        <begin position="1"/>
        <end position="19"/>
    </location>
</feature>
<organism evidence="16 17">
    <name type="scientific">Sphingomonas aracearum</name>
    <dbReference type="NCBI Taxonomy" id="2283317"/>
    <lineage>
        <taxon>Bacteria</taxon>
        <taxon>Pseudomonadati</taxon>
        <taxon>Pseudomonadota</taxon>
        <taxon>Alphaproteobacteria</taxon>
        <taxon>Sphingomonadales</taxon>
        <taxon>Sphingomonadaceae</taxon>
        <taxon>Sphingomonas</taxon>
    </lineage>
</organism>
<feature type="domain" description="Type II/III secretion system secretin-like" evidence="13">
    <location>
        <begin position="504"/>
        <end position="668"/>
    </location>
</feature>
<dbReference type="GO" id="GO:0015627">
    <property type="term" value="C:type II protein secretion system complex"/>
    <property type="evidence" value="ECO:0007669"/>
    <property type="project" value="InterPro"/>
</dbReference>
<evidence type="ECO:0000256" key="8">
    <source>
        <dbReference type="ARBA" id="ARBA00023136"/>
    </source>
</evidence>
<feature type="compositionally biased region" description="Polar residues" evidence="11">
    <location>
        <begin position="320"/>
        <end position="343"/>
    </location>
</feature>
<evidence type="ECO:0000256" key="2">
    <source>
        <dbReference type="ARBA" id="ARBA00006980"/>
    </source>
</evidence>
<keyword evidence="4" id="KW-1134">Transmembrane beta strand</keyword>
<protein>
    <submittedName>
        <fullName evidence="16">Type II secretion system protein GspD</fullName>
    </submittedName>
</protein>
<feature type="domain" description="GspD-like N0" evidence="15">
    <location>
        <begin position="28"/>
        <end position="98"/>
    </location>
</feature>
<dbReference type="AlphaFoldDB" id="A0A369VU29"/>
<keyword evidence="6 12" id="KW-0732">Signal</keyword>
<dbReference type="Pfam" id="PF21305">
    <property type="entry name" value="type_II_gspD_N0"/>
    <property type="match status" value="1"/>
</dbReference>
<comment type="similarity">
    <text evidence="2">Belongs to the bacterial secretin family. GSP D subfamily.</text>
</comment>
<feature type="region of interest" description="Disordered" evidence="11">
    <location>
        <begin position="688"/>
        <end position="726"/>
    </location>
</feature>
<dbReference type="InterPro" id="IPR001775">
    <property type="entry name" value="GspD/PilQ"/>
</dbReference>
<dbReference type="GO" id="GO:0009279">
    <property type="term" value="C:cell outer membrane"/>
    <property type="evidence" value="ECO:0007669"/>
    <property type="project" value="UniProtKB-SubCell"/>
</dbReference>
<keyword evidence="7" id="KW-0653">Protein transport</keyword>
<dbReference type="GO" id="GO:0015628">
    <property type="term" value="P:protein secretion by the type II secretion system"/>
    <property type="evidence" value="ECO:0007669"/>
    <property type="project" value="InterPro"/>
</dbReference>
<reference evidence="16 17" key="1">
    <citation type="submission" date="2018-07" db="EMBL/GenBank/DDBJ databases">
        <title>a novel species of Sphingomonas isolated from the rhizosphere soil of Araceae plant.</title>
        <authorList>
            <person name="Zhiyong W."/>
            <person name="Qinglan Z."/>
            <person name="Zhiwei F."/>
            <person name="Ding X."/>
            <person name="Gejiao W."/>
            <person name="Shixue Z."/>
        </authorList>
    </citation>
    <scope>NUCLEOTIDE SEQUENCE [LARGE SCALE GENOMIC DNA]</scope>
    <source>
        <strain evidence="16 17">WZY 27</strain>
    </source>
</reference>
<evidence type="ECO:0000259" key="15">
    <source>
        <dbReference type="Pfam" id="PF21305"/>
    </source>
</evidence>
<dbReference type="PANTHER" id="PTHR30332">
    <property type="entry name" value="PROBABLE GENERAL SECRETION PATHWAY PROTEIN D"/>
    <property type="match status" value="1"/>
</dbReference>
<dbReference type="NCBIfam" id="TIGR02517">
    <property type="entry name" value="type_II_gspD"/>
    <property type="match status" value="1"/>
</dbReference>
<proteinExistence type="inferred from homology"/>
<gene>
    <name evidence="16" type="primary">gspD</name>
    <name evidence="16" type="ORF">DVW87_07700</name>
</gene>
<evidence type="ECO:0000256" key="1">
    <source>
        <dbReference type="ARBA" id="ARBA00004442"/>
    </source>
</evidence>
<dbReference type="RefSeq" id="WP_114687226.1">
    <property type="nucleotide sequence ID" value="NZ_QQNB01000002.1"/>
</dbReference>
<dbReference type="InterPro" id="IPR005644">
    <property type="entry name" value="NolW-like"/>
</dbReference>
<dbReference type="InterPro" id="IPR004846">
    <property type="entry name" value="T2SS/T3SS_dom"/>
</dbReference>
<sequence length="744" mass="77743">MTKTFLKTVLAPAVALALAAPLAAQTTLNVRDADIRAFIADAAKVTGRTFIIDNRVQGKVTVVTDRPLSRSEYLEVFLSTLRANGLVAVPTSGGAFRVQPIDNAAQQPSRIGVGGAQRNAFVTEIVRLRSIDAQSALDTVRPLVSAQGSVTANRGGNSIVVVDFADNVRRVREVLRRIDTDNASTRVVALKNAGAREIATALQTLAGAGGGGQQGGAQGAGAGVSVVAIASSNSVALRGDPSTVARLAAVAEDLDRRAKDGTEIKVIFLENADAEQLLPVLQQLVGQQPTMPQERQLSSSGSAFGGNGNNTGGQANTGFSQATSAPAPTQAVSTGSGTGQPAVTSDGGRTASVVTRFLGANAIVIAAPAEVQRQLAEVIRQLDTRREQVLVEAIVAEVSDQTVNRLGAQFLIGSPSGGAFAASTFGNSAPNILQIAGAIGATELNTSTTTTVNTDGSTTSTSTQSGAADSLQQSAIQSILGASGGFGGFGGQIGDTIFGAIINAVKSDTQSNLLQVPHVVTLDNQQTRFLVGQEIPITTGQALSQNFDNAFRTVQRENVGIQLEVRPQVNSSGSIKLFLHQQVSSIAGPVSSDNSDLILNKREVETTLTVDDGQIAVIGGLLSDDERRTIEKIPLLGDIPLVGNLFKSRAKQRTKTNLMIFIRPTILRSAADSRKLTEQRYGYLRLQQAGQDPDSEPSIDQLVRDYMGAATPLPPSGQPGSIEDPRVAVPVERQSQTVFRPAQR</sequence>
<dbReference type="Pfam" id="PF00263">
    <property type="entry name" value="Secretin"/>
    <property type="match status" value="1"/>
</dbReference>
<dbReference type="InterPro" id="IPR049371">
    <property type="entry name" value="GspD-like_N0"/>
</dbReference>
<keyword evidence="8" id="KW-0472">Membrane</keyword>
<keyword evidence="17" id="KW-1185">Reference proteome</keyword>
<dbReference type="InterPro" id="IPR038591">
    <property type="entry name" value="NolW-like_sf"/>
</dbReference>
<evidence type="ECO:0000259" key="13">
    <source>
        <dbReference type="Pfam" id="PF00263"/>
    </source>
</evidence>
<dbReference type="InterPro" id="IPR050810">
    <property type="entry name" value="Bact_Secretion_Sys_Channel"/>
</dbReference>
<accession>A0A369VU29</accession>
<feature type="region of interest" description="Disordered" evidence="11">
    <location>
        <begin position="288"/>
        <end position="347"/>
    </location>
</feature>
<evidence type="ECO:0000259" key="14">
    <source>
        <dbReference type="Pfam" id="PF03958"/>
    </source>
</evidence>
<evidence type="ECO:0000256" key="9">
    <source>
        <dbReference type="ARBA" id="ARBA00023237"/>
    </source>
</evidence>
<evidence type="ECO:0000256" key="5">
    <source>
        <dbReference type="ARBA" id="ARBA00022692"/>
    </source>
</evidence>
<evidence type="ECO:0000256" key="7">
    <source>
        <dbReference type="ARBA" id="ARBA00022927"/>
    </source>
</evidence>
<dbReference type="PANTHER" id="PTHR30332:SF24">
    <property type="entry name" value="SECRETIN GSPD-RELATED"/>
    <property type="match status" value="1"/>
</dbReference>
<evidence type="ECO:0000256" key="12">
    <source>
        <dbReference type="SAM" id="SignalP"/>
    </source>
</evidence>
<dbReference type="Gene3D" id="3.30.1370.120">
    <property type="match status" value="3"/>
</dbReference>
<dbReference type="Pfam" id="PF03958">
    <property type="entry name" value="Secretin_N"/>
    <property type="match status" value="3"/>
</dbReference>
<evidence type="ECO:0000313" key="16">
    <source>
        <dbReference type="EMBL" id="RDE05155.1"/>
    </source>
</evidence>
<dbReference type="InterPro" id="IPR013356">
    <property type="entry name" value="T2SS_GspD"/>
</dbReference>
<comment type="caution">
    <text evidence="16">The sequence shown here is derived from an EMBL/GenBank/DDBJ whole genome shotgun (WGS) entry which is preliminary data.</text>
</comment>
<name>A0A369VU29_9SPHN</name>